<organism evidence="2 3">
    <name type="scientific">Helicoverpa armigera</name>
    <name type="common">Cotton bollworm</name>
    <name type="synonym">Heliothis armigera</name>
    <dbReference type="NCBI Taxonomy" id="29058"/>
    <lineage>
        <taxon>Eukaryota</taxon>
        <taxon>Metazoa</taxon>
        <taxon>Ecdysozoa</taxon>
        <taxon>Arthropoda</taxon>
        <taxon>Hexapoda</taxon>
        <taxon>Insecta</taxon>
        <taxon>Pterygota</taxon>
        <taxon>Neoptera</taxon>
        <taxon>Endopterygota</taxon>
        <taxon>Lepidoptera</taxon>
        <taxon>Glossata</taxon>
        <taxon>Ditrysia</taxon>
        <taxon>Noctuoidea</taxon>
        <taxon>Noctuidae</taxon>
        <taxon>Heliothinae</taxon>
        <taxon>Helicoverpa</taxon>
    </lineage>
</organism>
<feature type="region of interest" description="Disordered" evidence="1">
    <location>
        <begin position="1"/>
        <end position="20"/>
    </location>
</feature>
<sequence length="87" mass="9729">MKFHHSNSSKPFQFSQQPMSENVQFDPASRNYYVPDIAVFGRYVRIAAQIKLGTSGLDPASLLFSDDIFVKVVGRVGKCVLVTSFEL</sequence>
<evidence type="ECO:0000256" key="1">
    <source>
        <dbReference type="SAM" id="MobiDB-lite"/>
    </source>
</evidence>
<keyword evidence="3" id="KW-1185">Reference proteome</keyword>
<name>A0A2W1BRK3_HELAM</name>
<dbReference type="Proteomes" id="UP000249218">
    <property type="component" value="Unassembled WGS sequence"/>
</dbReference>
<proteinExistence type="predicted"/>
<dbReference type="AlphaFoldDB" id="A0A2W1BRK3"/>
<feature type="compositionally biased region" description="Polar residues" evidence="1">
    <location>
        <begin position="8"/>
        <end position="20"/>
    </location>
</feature>
<accession>A0A2W1BRK3</accession>
<protein>
    <submittedName>
        <fullName evidence="2">Uncharacterized protein</fullName>
    </submittedName>
</protein>
<dbReference type="EMBL" id="KZ149922">
    <property type="protein sequence ID" value="PZC77709.1"/>
    <property type="molecule type" value="Genomic_DNA"/>
</dbReference>
<evidence type="ECO:0000313" key="3">
    <source>
        <dbReference type="Proteomes" id="UP000249218"/>
    </source>
</evidence>
<gene>
    <name evidence="2" type="primary">HaOG203076</name>
    <name evidence="2" type="ORF">B5X24_HaOG203076</name>
</gene>
<reference evidence="2 3" key="1">
    <citation type="journal article" date="2017" name="BMC Biol.">
        <title>Genomic innovations, transcriptional plasticity and gene loss underlying the evolution and divergence of two highly polyphagous and invasive Helicoverpa pest species.</title>
        <authorList>
            <person name="Pearce S.L."/>
            <person name="Clarke D.F."/>
            <person name="East P.D."/>
            <person name="Elfekih S."/>
            <person name="Gordon K.H."/>
            <person name="Jermiin L.S."/>
            <person name="McGaughran A."/>
            <person name="Oakeshott J.G."/>
            <person name="Papanikolaou A."/>
            <person name="Perera O.P."/>
            <person name="Rane R.V."/>
            <person name="Richards S."/>
            <person name="Tay W.T."/>
            <person name="Walsh T.K."/>
            <person name="Anderson A."/>
            <person name="Anderson C.J."/>
            <person name="Asgari S."/>
            <person name="Board P.G."/>
            <person name="Bretschneider A."/>
            <person name="Campbell P.M."/>
            <person name="Chertemps T."/>
            <person name="Christeller J.T."/>
            <person name="Coppin C.W."/>
            <person name="Downes S.J."/>
            <person name="Duan G."/>
            <person name="Farnsworth C.A."/>
            <person name="Good R.T."/>
            <person name="Han L.B."/>
            <person name="Han Y.C."/>
            <person name="Hatje K."/>
            <person name="Horne I."/>
            <person name="Huang Y.P."/>
            <person name="Hughes D.S."/>
            <person name="Jacquin-Joly E."/>
            <person name="James W."/>
            <person name="Jhangiani S."/>
            <person name="Kollmar M."/>
            <person name="Kuwar S.S."/>
            <person name="Li S."/>
            <person name="Liu N.Y."/>
            <person name="Maibeche M.T."/>
            <person name="Miller J.R."/>
            <person name="Montagne N."/>
            <person name="Perry T."/>
            <person name="Qu J."/>
            <person name="Song S.V."/>
            <person name="Sutton G.G."/>
            <person name="Vogel H."/>
            <person name="Walenz B.P."/>
            <person name="Xu W."/>
            <person name="Zhang H.J."/>
            <person name="Zou Z."/>
            <person name="Batterham P."/>
            <person name="Edwards O.R."/>
            <person name="Feyereisen R."/>
            <person name="Gibbs R.A."/>
            <person name="Heckel D.G."/>
            <person name="McGrath A."/>
            <person name="Robin C."/>
            <person name="Scherer S.E."/>
            <person name="Worley K.C."/>
            <person name="Wu Y.D."/>
        </authorList>
    </citation>
    <scope>NUCLEOTIDE SEQUENCE [LARGE SCALE GENOMIC DNA]</scope>
    <source>
        <strain evidence="2">Harm_GR_Male_#8</strain>
        <tissue evidence="2">Whole organism</tissue>
    </source>
</reference>
<evidence type="ECO:0000313" key="2">
    <source>
        <dbReference type="EMBL" id="PZC77709.1"/>
    </source>
</evidence>